<reference evidence="2 3" key="1">
    <citation type="submission" date="2016-03" db="EMBL/GenBank/DDBJ databases">
        <authorList>
            <person name="Cho S.-Y."/>
            <person name="Lim S."/>
            <person name="Kim H."/>
            <person name="Soh E.H."/>
            <person name="Moon J.S."/>
        </authorList>
    </citation>
    <scope>NUCLEOTIDE SEQUENCE [LARGE SCALE GENOMIC DNA]</scope>
    <source>
        <strain evidence="2 3">KCTC 3810</strain>
    </source>
</reference>
<proteinExistence type="predicted"/>
<accession>A0ABX2VCV8</accession>
<dbReference type="SUPFAM" id="SSF160631">
    <property type="entry name" value="SMI1/KNR4-like"/>
    <property type="match status" value="1"/>
</dbReference>
<dbReference type="Gene3D" id="3.40.1580.10">
    <property type="entry name" value="SMI1/KNR4-like"/>
    <property type="match status" value="1"/>
</dbReference>
<dbReference type="Proteomes" id="UP000078447">
    <property type="component" value="Unassembled WGS sequence"/>
</dbReference>
<evidence type="ECO:0000313" key="3">
    <source>
        <dbReference type="Proteomes" id="UP000078447"/>
    </source>
</evidence>
<name>A0ABX2VCV8_9BACL</name>
<dbReference type="Pfam" id="PF09346">
    <property type="entry name" value="SMI1_KNR4"/>
    <property type="match status" value="1"/>
</dbReference>
<keyword evidence="3" id="KW-1185">Reference proteome</keyword>
<evidence type="ECO:0000313" key="2">
    <source>
        <dbReference type="EMBL" id="OAN15685.1"/>
    </source>
</evidence>
<protein>
    <recommendedName>
        <fullName evidence="1">Knr4/Smi1-like domain-containing protein</fullName>
    </recommendedName>
</protein>
<organism evidence="2 3">
    <name type="scientific">Exiguobacterium undae</name>
    <dbReference type="NCBI Taxonomy" id="169177"/>
    <lineage>
        <taxon>Bacteria</taxon>
        <taxon>Bacillati</taxon>
        <taxon>Bacillota</taxon>
        <taxon>Bacilli</taxon>
        <taxon>Bacillales</taxon>
        <taxon>Bacillales Family XII. Incertae Sedis</taxon>
        <taxon>Exiguobacterium</taxon>
    </lineage>
</organism>
<dbReference type="InterPro" id="IPR037883">
    <property type="entry name" value="Knr4/Smi1-like_sf"/>
</dbReference>
<dbReference type="SMART" id="SM00860">
    <property type="entry name" value="SMI1_KNR4"/>
    <property type="match status" value="1"/>
</dbReference>
<dbReference type="RefSeq" id="WP_028106495.1">
    <property type="nucleotide sequence ID" value="NZ_LVVL01000001.1"/>
</dbReference>
<dbReference type="InterPro" id="IPR018958">
    <property type="entry name" value="Knr4/Smi1-like_dom"/>
</dbReference>
<gene>
    <name evidence="2" type="ORF">A3783_07060</name>
</gene>
<evidence type="ECO:0000259" key="1">
    <source>
        <dbReference type="SMART" id="SM00860"/>
    </source>
</evidence>
<feature type="domain" description="Knr4/Smi1-like" evidence="1">
    <location>
        <begin position="39"/>
        <end position="160"/>
    </location>
</feature>
<dbReference type="EMBL" id="LVVL01000001">
    <property type="protein sequence ID" value="OAN15685.1"/>
    <property type="molecule type" value="Genomic_DNA"/>
</dbReference>
<sequence>MNQIAAVIGGLQQKINHGSTFIQRKYNEIGQAKFNFPEPVTASSLAAFEAEFNQKLPSEYQTFLELHDGADLFILDDGLGLVLHSLDQVIEATNEAIEYELIHEEFDHYWVIGEINEGYLLINREFAKTEDTPYMYWVFHELSTEEADPIGQNFGTFLEYSIIAQGDVFWEFKNFSIEKDNYFVDEETQEEKVKPPISIRFVDSVRVEIEYPVSETYSYFTISIYEGKFEQEKLGMRYNEGRGFEKVIQSVRDHLSYEQYHFSSIRVFQREPLLRANEDQSEHLLTRNQNPQQQGLRYDGYRAFADQLPRPLPGWE</sequence>
<comment type="caution">
    <text evidence="2">The sequence shown here is derived from an EMBL/GenBank/DDBJ whole genome shotgun (WGS) entry which is preliminary data.</text>
</comment>